<evidence type="ECO:0000313" key="1">
    <source>
        <dbReference type="EMBL" id="QHJ12438.1"/>
    </source>
</evidence>
<evidence type="ECO:0000313" key="2">
    <source>
        <dbReference type="Proteomes" id="UP000464524"/>
    </source>
</evidence>
<dbReference type="AlphaFoldDB" id="A0A857JMA1"/>
<dbReference type="Proteomes" id="UP000464524">
    <property type="component" value="Chromosome"/>
</dbReference>
<accession>A0A857JMA1</accession>
<gene>
    <name evidence="1" type="ORF">FX988_02695</name>
</gene>
<dbReference type="EMBL" id="CP047656">
    <property type="protein sequence ID" value="QHJ12438.1"/>
    <property type="molecule type" value="Genomic_DNA"/>
</dbReference>
<keyword evidence="2" id="KW-1185">Reference proteome</keyword>
<proteinExistence type="predicted"/>
<name>A0A857JMA1_9ALTE</name>
<protein>
    <submittedName>
        <fullName evidence="1">Uncharacterized protein</fullName>
    </submittedName>
</protein>
<sequence>MKPMLHLLFFLPENAQGDFLSGNVKSNLPMLLGVRKFDFFALFHFKRS</sequence>
<reference evidence="1 2" key="1">
    <citation type="submission" date="2019-12" db="EMBL/GenBank/DDBJ databases">
        <title>Genome sequencing and assembly of endphytes of Porphyra tenera.</title>
        <authorList>
            <person name="Park J.M."/>
            <person name="Shin R."/>
            <person name="Jo S.H."/>
        </authorList>
    </citation>
    <scope>NUCLEOTIDE SEQUENCE [LARGE SCALE GENOMIC DNA]</scope>
    <source>
        <strain evidence="1 2">GPM4</strain>
    </source>
</reference>
<organism evidence="1 2">
    <name type="scientific">Paraglaciecola mesophila</name>
    <dbReference type="NCBI Taxonomy" id="197222"/>
    <lineage>
        <taxon>Bacteria</taxon>
        <taxon>Pseudomonadati</taxon>
        <taxon>Pseudomonadota</taxon>
        <taxon>Gammaproteobacteria</taxon>
        <taxon>Alteromonadales</taxon>
        <taxon>Alteromonadaceae</taxon>
        <taxon>Paraglaciecola</taxon>
    </lineage>
</organism>
<dbReference type="KEGG" id="pmes:FX988_02695"/>